<dbReference type="Gene3D" id="3.40.50.300">
    <property type="entry name" value="P-loop containing nucleotide triphosphate hydrolases"/>
    <property type="match status" value="1"/>
</dbReference>
<dbReference type="Pfam" id="PF00271">
    <property type="entry name" value="Helicase_C"/>
    <property type="match status" value="1"/>
</dbReference>
<dbReference type="Proteomes" id="UP000682005">
    <property type="component" value="Chromosome 1"/>
</dbReference>
<dbReference type="SMART" id="SM00487">
    <property type="entry name" value="DEXDc"/>
    <property type="match status" value="1"/>
</dbReference>
<dbReference type="AlphaFoldDB" id="A0A0K1NKB7"/>
<keyword evidence="7" id="KW-1185">Reference proteome</keyword>
<evidence type="ECO:0000259" key="2">
    <source>
        <dbReference type="PROSITE" id="PS51192"/>
    </source>
</evidence>
<dbReference type="Gene3D" id="3.30.870.10">
    <property type="entry name" value="Endonuclease Chain A"/>
    <property type="match status" value="1"/>
</dbReference>
<dbReference type="SUPFAM" id="SSF52540">
    <property type="entry name" value="P-loop containing nucleoside triphosphate hydrolases"/>
    <property type="match status" value="2"/>
</dbReference>
<protein>
    <submittedName>
        <fullName evidence="4">Helicase</fullName>
    </submittedName>
</protein>
<dbReference type="PANTHER" id="PTHR45766">
    <property type="entry name" value="DNA ANNEALING HELICASE AND ENDONUCLEASE ZRANB3 FAMILY MEMBER"/>
    <property type="match status" value="1"/>
</dbReference>
<dbReference type="EMBL" id="CP012074">
    <property type="protein sequence ID" value="AKU69527.1"/>
    <property type="molecule type" value="Genomic_DNA"/>
</dbReference>
<keyword evidence="4" id="KW-0347">Helicase</keyword>
<dbReference type="InterPro" id="IPR001650">
    <property type="entry name" value="Helicase_C-like"/>
</dbReference>
<dbReference type="InterPro" id="IPR025202">
    <property type="entry name" value="PLD-like_dom"/>
</dbReference>
<dbReference type="SUPFAM" id="SSF56024">
    <property type="entry name" value="Phospholipase D/nuclease"/>
    <property type="match status" value="1"/>
</dbReference>
<dbReference type="InterPro" id="IPR014001">
    <property type="entry name" value="Helicase_ATP-bd"/>
</dbReference>
<gene>
    <name evidence="4" type="ORF">ADJ77_07025</name>
    <name evidence="5" type="ORF">J5A51_06725</name>
</gene>
<dbReference type="KEGG" id="pfus:ADJ77_07025"/>
<organism evidence="4 6">
    <name type="scientific">Prevotella fusca JCM 17724</name>
    <dbReference type="NCBI Taxonomy" id="1236517"/>
    <lineage>
        <taxon>Bacteria</taxon>
        <taxon>Pseudomonadati</taxon>
        <taxon>Bacteroidota</taxon>
        <taxon>Bacteroidia</taxon>
        <taxon>Bacteroidales</taxon>
        <taxon>Prevotellaceae</taxon>
        <taxon>Prevotella</taxon>
    </lineage>
</organism>
<feature type="domain" description="Helicase C-terminal" evidence="3">
    <location>
        <begin position="719"/>
        <end position="885"/>
    </location>
</feature>
<dbReference type="eggNOG" id="COG0553">
    <property type="taxonomic scope" value="Bacteria"/>
</dbReference>
<evidence type="ECO:0000313" key="6">
    <source>
        <dbReference type="Proteomes" id="UP000060345"/>
    </source>
</evidence>
<dbReference type="OrthoDB" id="9814088at2"/>
<dbReference type="Gene3D" id="3.40.50.10810">
    <property type="entry name" value="Tandem AAA-ATPase domain"/>
    <property type="match status" value="2"/>
</dbReference>
<keyword evidence="4" id="KW-0067">ATP-binding</keyword>
<accession>A0A0K1NKB7</accession>
<dbReference type="PROSITE" id="PS51194">
    <property type="entry name" value="HELICASE_CTER"/>
    <property type="match status" value="1"/>
</dbReference>
<evidence type="ECO:0000313" key="7">
    <source>
        <dbReference type="Proteomes" id="UP000682005"/>
    </source>
</evidence>
<reference evidence="4 6" key="1">
    <citation type="submission" date="2015-07" db="EMBL/GenBank/DDBJ databases">
        <authorList>
            <person name="Noorani M."/>
        </authorList>
    </citation>
    <scope>NUCLEOTIDE SEQUENCE [LARGE SCALE GENOMIC DNA]</scope>
    <source>
        <strain evidence="4 6">W1435</strain>
    </source>
</reference>
<dbReference type="GO" id="GO:0016787">
    <property type="term" value="F:hydrolase activity"/>
    <property type="evidence" value="ECO:0007669"/>
    <property type="project" value="UniProtKB-KW"/>
</dbReference>
<dbReference type="InterPro" id="IPR038718">
    <property type="entry name" value="SNF2-like_sf"/>
</dbReference>
<reference evidence="5 7" key="2">
    <citation type="submission" date="2021-03" db="EMBL/GenBank/DDBJ databases">
        <title>Human Oral Microbial Genomes.</title>
        <authorList>
            <person name="Johnston C.D."/>
            <person name="Chen T."/>
            <person name="Dewhirst F.E."/>
        </authorList>
    </citation>
    <scope>NUCLEOTIDE SEQUENCE [LARGE SCALE GENOMIC DNA]</scope>
    <source>
        <strain evidence="5 7">W1435</strain>
    </source>
</reference>
<dbReference type="SMART" id="SM00490">
    <property type="entry name" value="HELICc"/>
    <property type="match status" value="1"/>
</dbReference>
<sequence length="1125" mass="130660">MARIYDNIESKFAEGLQGIVTNVGVKRIDFCVGYFNLRGWGLVVDQVDMLTGDYVYEDDKRLFRKCRLLIGMHRPAEELIRQLYTEKPLPDANYVSLCRMEVARNFRRQLQLGLPTKQDEFTLRRLSEQMKDEKVCVKLYLREPLHAKLYLAYRPDDNFNKIQAIMGSSNLTYSGLTKQGELNAEFGDSDSAEKLAYWFDERWEDKFCLDITKELIEIIDNSWAGDKDIPPYYIYLKTAYHLSEEARSGIKEFTIPAEFKNCLFDFQQTAVKIAACHLNNEKRGGAMIGDVVGLGKTITACAIAKMYENTFGSNTLIICPANLQDMWEKYRKQYDMKADIMSMAKPIDVDNARYYKLIIVDESHNLRNSQGVRYRNIRDLIQKQDCKVLLLTATPYNKQYKDLSSQLRLFIDDDTDLGIRPEAYIRSIGGERKFAEKHEDFIRSIKAFERSEFQEDWQELMKLFLIRRTRTFIKENYAKTDSKNGRKYLEFKDGHKSYFPDRIPKAIKFQTTEGDQYSRLYSEEMVSLMESLKLPRYGLIHYLDEKKAETASKYEGNLIDNLSRAGERMMGFCKSTFFKRVDSSGYAFLLTLYRHILRNAVYLYAIDNKLKLPVSDENTFPEDFIEDADINKITADSDDNKELLSNKSLLTIPKKMKDYMERAETYYNSLIGKNNVQWIDSKYFKRTLKQGLKKDCDQLIAMINLCDDWNPQTDQKLNELEKLLSNTHKDDKIIIFTQYSDTAVYVYKQLQKRGIKYIEKVTGDTKNPTAIVERFSPISNRADITKENELRILIATDVLSEGQNLQDAHIIINYDLPWAIIRLIQRAGRVDRIDQSSEQIYCYSFFPADKVEEIIRLRTRLNERINENAGIVGSDEVFFEGNEQNLRDMYNENSSSLDEDEDDIEVDLGSQAYQIWKNATDANPDLKRIIPAIPNIAYSTKAANNINEDGVITYARTYNDFDVLTWYNSKGDIVSQSQKRILQTMACTIKEPCLPAQNVHLSLVEKAVKSIKNENTNVGGILGSRFSTKRKIYELLNHYYEQPLNLFNTQEKKDILKFAIDQVYNYPLLENSKFILGRMMRTGNTHDDIVDTVIEMYENANLCRVDEDKIKHKDPVIICSMGLKA</sequence>
<keyword evidence="1" id="KW-0378">Hydrolase</keyword>
<dbReference type="STRING" id="1236517.ADJ77_07025"/>
<evidence type="ECO:0000313" key="5">
    <source>
        <dbReference type="EMBL" id="QUB87169.1"/>
    </source>
</evidence>
<dbReference type="CDD" id="cd09178">
    <property type="entry name" value="PLDc_N_Snf2_like"/>
    <property type="match status" value="1"/>
</dbReference>
<feature type="domain" description="Helicase ATP-binding" evidence="2">
    <location>
        <begin position="277"/>
        <end position="413"/>
    </location>
</feature>
<dbReference type="GO" id="GO:0004386">
    <property type="term" value="F:helicase activity"/>
    <property type="evidence" value="ECO:0007669"/>
    <property type="project" value="UniProtKB-KW"/>
</dbReference>
<dbReference type="EMBL" id="CP072370">
    <property type="protein sequence ID" value="QUB87169.1"/>
    <property type="molecule type" value="Genomic_DNA"/>
</dbReference>
<dbReference type="PANTHER" id="PTHR45766:SF6">
    <property type="entry name" value="SWI_SNF-RELATED MATRIX-ASSOCIATED ACTIN-DEPENDENT REGULATOR OF CHROMATIN SUBFAMILY A-LIKE PROTEIN 1"/>
    <property type="match status" value="1"/>
</dbReference>
<evidence type="ECO:0000259" key="3">
    <source>
        <dbReference type="PROSITE" id="PS51194"/>
    </source>
</evidence>
<dbReference type="InterPro" id="IPR027417">
    <property type="entry name" value="P-loop_NTPase"/>
</dbReference>
<name>A0A0K1NKB7_9BACT</name>
<dbReference type="Pfam" id="PF13091">
    <property type="entry name" value="PLDc_2"/>
    <property type="match status" value="1"/>
</dbReference>
<dbReference type="RefSeq" id="WP_025077725.1">
    <property type="nucleotide sequence ID" value="NZ_BAKO01000004.1"/>
</dbReference>
<evidence type="ECO:0000256" key="1">
    <source>
        <dbReference type="ARBA" id="ARBA00022801"/>
    </source>
</evidence>
<dbReference type="PROSITE" id="PS51192">
    <property type="entry name" value="HELICASE_ATP_BIND_1"/>
    <property type="match status" value="1"/>
</dbReference>
<proteinExistence type="predicted"/>
<dbReference type="CDD" id="cd18793">
    <property type="entry name" value="SF2_C_SNF"/>
    <property type="match status" value="1"/>
</dbReference>
<dbReference type="Proteomes" id="UP000060345">
    <property type="component" value="Chromosome 1"/>
</dbReference>
<evidence type="ECO:0000313" key="4">
    <source>
        <dbReference type="EMBL" id="AKU69527.1"/>
    </source>
</evidence>
<dbReference type="InterPro" id="IPR049730">
    <property type="entry name" value="SNF2/RAD54-like_C"/>
</dbReference>
<keyword evidence="4" id="KW-0547">Nucleotide-binding</keyword>